<proteinExistence type="predicted"/>
<gene>
    <name evidence="1" type="ordered locus">Coch_0924</name>
</gene>
<dbReference type="AlphaFoldDB" id="C7M9D3"/>
<sequence>MMKIYILDEIEDKYIGKIGTKERDKVEKKVQ</sequence>
<keyword evidence="2" id="KW-1185">Reference proteome</keyword>
<reference evidence="1 2" key="1">
    <citation type="journal article" date="2009" name="Stand. Genomic Sci.">
        <title>Complete genome sequence of Capnocytophaga ochracea type strain (VPI 2845).</title>
        <authorList>
            <person name="Mavrommatis K."/>
            <person name="Gronow S."/>
            <person name="Saunders E."/>
            <person name="Land M."/>
            <person name="Lapidus A."/>
            <person name="Copeland A."/>
            <person name="Glavina Del Rio T."/>
            <person name="Nolan M."/>
            <person name="Lucas S."/>
            <person name="Chen F."/>
            <person name="Tice H."/>
            <person name="Cheng J.F."/>
            <person name="Bruce D."/>
            <person name="Goodwin L."/>
            <person name="Pitluck S."/>
            <person name="Pati A."/>
            <person name="Ivanova N."/>
            <person name="Chen A."/>
            <person name="Palaniappan K."/>
            <person name="Chain P."/>
            <person name="Hauser L."/>
            <person name="Chang Y.J."/>
            <person name="Jeffries C.D."/>
            <person name="Brettin T."/>
            <person name="Detter J.C."/>
            <person name="Han C."/>
            <person name="Bristow J."/>
            <person name="Goker M."/>
            <person name="Rohde M."/>
            <person name="Eisen J.A."/>
            <person name="Markowitz V."/>
            <person name="Kyrpides N.C."/>
            <person name="Klenk H.P."/>
            <person name="Hugenholtz P."/>
        </authorList>
    </citation>
    <scope>NUCLEOTIDE SEQUENCE [LARGE SCALE GENOMIC DNA]</scope>
    <source>
        <strain evidence="2">ATCC 27872 / DSM 7271 / JCM 12966 / VPI 2845</strain>
    </source>
</reference>
<dbReference type="HOGENOM" id="CLU_3395692_0_0_10"/>
<name>C7M9D3_CAPOD</name>
<dbReference type="EMBL" id="CP001632">
    <property type="protein sequence ID" value="ACU92479.1"/>
    <property type="molecule type" value="Genomic_DNA"/>
</dbReference>
<accession>C7M9D3</accession>
<dbReference type="KEGG" id="coc:Coch_0924"/>
<protein>
    <submittedName>
        <fullName evidence="1">Uncharacterized protein</fullName>
    </submittedName>
</protein>
<evidence type="ECO:0000313" key="1">
    <source>
        <dbReference type="EMBL" id="ACU92479.1"/>
    </source>
</evidence>
<organism evidence="1 2">
    <name type="scientific">Capnocytophaga ochracea (strain ATCC 27872 / DSM 7271 / CCUG 9716 / JCM 12966 / NCTC 12371 / SS31 / VPI 2845)</name>
    <name type="common">Bacteroides ochraceus</name>
    <dbReference type="NCBI Taxonomy" id="521097"/>
    <lineage>
        <taxon>Bacteria</taxon>
        <taxon>Pseudomonadati</taxon>
        <taxon>Bacteroidota</taxon>
        <taxon>Flavobacteriia</taxon>
        <taxon>Flavobacteriales</taxon>
        <taxon>Flavobacteriaceae</taxon>
        <taxon>Capnocytophaga</taxon>
    </lineage>
</organism>
<dbReference type="Proteomes" id="UP000006650">
    <property type="component" value="Chromosome"/>
</dbReference>
<evidence type="ECO:0000313" key="2">
    <source>
        <dbReference type="Proteomes" id="UP000006650"/>
    </source>
</evidence>